<feature type="region of interest" description="Disordered" evidence="1">
    <location>
        <begin position="39"/>
        <end position="61"/>
    </location>
</feature>
<feature type="region of interest" description="Disordered" evidence="1">
    <location>
        <begin position="321"/>
        <end position="365"/>
    </location>
</feature>
<accession>D7FQQ7</accession>
<name>D7FQQ7_ECTSI</name>
<feature type="region of interest" description="Disordered" evidence="1">
    <location>
        <begin position="81"/>
        <end position="187"/>
    </location>
</feature>
<protein>
    <submittedName>
        <fullName evidence="2">Uncharacterized protein</fullName>
    </submittedName>
</protein>
<gene>
    <name evidence="2" type="ORF">Esi_0207_0021</name>
</gene>
<feature type="compositionally biased region" description="Polar residues" evidence="1">
    <location>
        <begin position="81"/>
        <end position="97"/>
    </location>
</feature>
<reference evidence="2 3" key="1">
    <citation type="journal article" date="2010" name="Nature">
        <title>The Ectocarpus genome and the independent evolution of multicellularity in brown algae.</title>
        <authorList>
            <person name="Cock J.M."/>
            <person name="Sterck L."/>
            <person name="Rouze P."/>
            <person name="Scornet D."/>
            <person name="Allen A.E."/>
            <person name="Amoutzias G."/>
            <person name="Anthouard V."/>
            <person name="Artiguenave F."/>
            <person name="Aury J.M."/>
            <person name="Badger J.H."/>
            <person name="Beszteri B."/>
            <person name="Billiau K."/>
            <person name="Bonnet E."/>
            <person name="Bothwell J.H."/>
            <person name="Bowler C."/>
            <person name="Boyen C."/>
            <person name="Brownlee C."/>
            <person name="Carrano C.J."/>
            <person name="Charrier B."/>
            <person name="Cho G.Y."/>
            <person name="Coelho S.M."/>
            <person name="Collen J."/>
            <person name="Corre E."/>
            <person name="Da Silva C."/>
            <person name="Delage L."/>
            <person name="Delaroque N."/>
            <person name="Dittami S.M."/>
            <person name="Doulbeau S."/>
            <person name="Elias M."/>
            <person name="Farnham G."/>
            <person name="Gachon C.M."/>
            <person name="Gschloessl B."/>
            <person name="Heesch S."/>
            <person name="Jabbari K."/>
            <person name="Jubin C."/>
            <person name="Kawai H."/>
            <person name="Kimura K."/>
            <person name="Kloareg B."/>
            <person name="Kupper F.C."/>
            <person name="Lang D."/>
            <person name="Le Bail A."/>
            <person name="Leblanc C."/>
            <person name="Lerouge P."/>
            <person name="Lohr M."/>
            <person name="Lopez P.J."/>
            <person name="Martens C."/>
            <person name="Maumus F."/>
            <person name="Michel G."/>
            <person name="Miranda-Saavedra D."/>
            <person name="Morales J."/>
            <person name="Moreau H."/>
            <person name="Motomura T."/>
            <person name="Nagasato C."/>
            <person name="Napoli C.A."/>
            <person name="Nelson D.R."/>
            <person name="Nyvall-Collen P."/>
            <person name="Peters A.F."/>
            <person name="Pommier C."/>
            <person name="Potin P."/>
            <person name="Poulain J."/>
            <person name="Quesneville H."/>
            <person name="Read B."/>
            <person name="Rensing S.A."/>
            <person name="Ritter A."/>
            <person name="Rousvoal S."/>
            <person name="Samanta M."/>
            <person name="Samson G."/>
            <person name="Schroeder D.C."/>
            <person name="Segurens B."/>
            <person name="Strittmatter M."/>
            <person name="Tonon T."/>
            <person name="Tregear J.W."/>
            <person name="Valentin K."/>
            <person name="von Dassow P."/>
            <person name="Yamagishi T."/>
            <person name="Van de Peer Y."/>
            <person name="Wincker P."/>
        </authorList>
    </citation>
    <scope>NUCLEOTIDE SEQUENCE [LARGE SCALE GENOMIC DNA]</scope>
    <source>
        <strain evidence="3">Ec32 / CCAP1310/4</strain>
    </source>
</reference>
<evidence type="ECO:0000256" key="1">
    <source>
        <dbReference type="SAM" id="MobiDB-lite"/>
    </source>
</evidence>
<dbReference type="OrthoDB" id="191244at2759"/>
<organism evidence="2 3">
    <name type="scientific">Ectocarpus siliculosus</name>
    <name type="common">Brown alga</name>
    <name type="synonym">Conferva siliculosa</name>
    <dbReference type="NCBI Taxonomy" id="2880"/>
    <lineage>
        <taxon>Eukaryota</taxon>
        <taxon>Sar</taxon>
        <taxon>Stramenopiles</taxon>
        <taxon>Ochrophyta</taxon>
        <taxon>PX clade</taxon>
        <taxon>Phaeophyceae</taxon>
        <taxon>Ectocarpales</taxon>
        <taxon>Ectocarpaceae</taxon>
        <taxon>Ectocarpus</taxon>
    </lineage>
</organism>
<evidence type="ECO:0000313" key="3">
    <source>
        <dbReference type="Proteomes" id="UP000002630"/>
    </source>
</evidence>
<dbReference type="InParanoid" id="D7FQQ7"/>
<sequence>MAPAGQRLTAVMEVLVRELAQERIVRSRAPSSVSIASLRDSKGRRRQVGNRHMSTSLELPRSLGANLSKSVGDVAATDTGTFSDISAGSIPKTSGHQSALKAEGGSGSDSPPGGRGGGSTMTEAAGDSKERCKMSPLQGKMGASRKNLGARTEGGREVPRKHHTSSAKRGHGHSSPLKGNRASSAGGVLNKFQFSKDAIRRQQMSHESWIPDDLRMKMVRRGMAVIKENVFESVAHGSVVRKEKKRSSRSELEIVKTQEKFGTKHQRPCALCEQSFSEVNLVLAVPFKVCAFCSQLFHDPLGYRPTWDMEVSRMRKKREQLAREKEREYWDPLRKATQAKDQENHVTPPAEVNQTTSPPSLLAEA</sequence>
<keyword evidence="3" id="KW-1185">Reference proteome</keyword>
<proteinExistence type="predicted"/>
<feature type="compositionally biased region" description="Basic residues" evidence="1">
    <location>
        <begin position="159"/>
        <end position="172"/>
    </location>
</feature>
<dbReference type="EMBL" id="FN649727">
    <property type="protein sequence ID" value="CBJ49164.1"/>
    <property type="molecule type" value="Genomic_DNA"/>
</dbReference>
<dbReference type="AlphaFoldDB" id="D7FQQ7"/>
<evidence type="ECO:0000313" key="2">
    <source>
        <dbReference type="EMBL" id="CBJ49164.1"/>
    </source>
</evidence>
<dbReference type="EMBL" id="FN648384">
    <property type="protein sequence ID" value="CBJ49164.1"/>
    <property type="molecule type" value="Genomic_DNA"/>
</dbReference>
<dbReference type="Proteomes" id="UP000002630">
    <property type="component" value="Linkage Group LG02"/>
</dbReference>
<feature type="compositionally biased region" description="Basic and acidic residues" evidence="1">
    <location>
        <begin position="321"/>
        <end position="344"/>
    </location>
</feature>